<dbReference type="RefSeq" id="WP_006213979.1">
    <property type="nucleotide sequence ID" value="NZ_ANHZ02000004.1"/>
</dbReference>
<reference evidence="10 11" key="1">
    <citation type="journal article" date="2014" name="Genome Announc.">
        <title>Draft Genome Sequence of Kocuria palustris PEL.</title>
        <authorList>
            <person name="Sharma G."/>
            <person name="Khatri I."/>
            <person name="Subramanian S."/>
        </authorList>
    </citation>
    <scope>NUCLEOTIDE SEQUENCE [LARGE SCALE GENOMIC DNA]</scope>
    <source>
        <strain evidence="10 11">PEL</strain>
    </source>
</reference>
<evidence type="ECO:0000313" key="10">
    <source>
        <dbReference type="EMBL" id="EME37455.1"/>
    </source>
</evidence>
<dbReference type="GO" id="GO:0009103">
    <property type="term" value="P:lipopolysaccharide biosynthetic process"/>
    <property type="evidence" value="ECO:0007669"/>
    <property type="project" value="UniProtKB-ARBA"/>
</dbReference>
<dbReference type="GO" id="GO:0005886">
    <property type="term" value="C:plasma membrane"/>
    <property type="evidence" value="ECO:0007669"/>
    <property type="project" value="UniProtKB-SubCell"/>
</dbReference>
<dbReference type="Proteomes" id="UP000009877">
    <property type="component" value="Unassembled WGS sequence"/>
</dbReference>
<gene>
    <name evidence="10" type="ORF">C884_01963</name>
</gene>
<keyword evidence="6 9" id="KW-1133">Transmembrane helix</keyword>
<evidence type="ECO:0000256" key="3">
    <source>
        <dbReference type="ARBA" id="ARBA00022676"/>
    </source>
</evidence>
<dbReference type="PANTHER" id="PTHR33908:SF11">
    <property type="entry name" value="MEMBRANE PROTEIN"/>
    <property type="match status" value="1"/>
</dbReference>
<evidence type="ECO:0000256" key="5">
    <source>
        <dbReference type="ARBA" id="ARBA00022692"/>
    </source>
</evidence>
<feature type="region of interest" description="Disordered" evidence="8">
    <location>
        <begin position="1"/>
        <end position="20"/>
    </location>
</feature>
<keyword evidence="7 9" id="KW-0472">Membrane</keyword>
<feature type="transmembrane region" description="Helical" evidence="9">
    <location>
        <begin position="29"/>
        <end position="48"/>
    </location>
</feature>
<evidence type="ECO:0000256" key="2">
    <source>
        <dbReference type="ARBA" id="ARBA00022475"/>
    </source>
</evidence>
<feature type="transmembrane region" description="Helical" evidence="9">
    <location>
        <begin position="342"/>
        <end position="361"/>
    </location>
</feature>
<feature type="transmembrane region" description="Helical" evidence="9">
    <location>
        <begin position="312"/>
        <end position="330"/>
    </location>
</feature>
<keyword evidence="2" id="KW-1003">Cell membrane</keyword>
<sequence>MDLSTSAPNAKSRRTTPQIAAETSADRSLLLPPVLATVLTAAVAFWGMTVPQFWFDEAATISATNRPFGSLLRLLQDVDAVHGLYYVLMHPWVALFGTSELAMRTPSALALTLAAPLITQVAMIYAHRWSPDRVLLSGLIAGLLFAVLPGLSWAGQEARGYAMAVLASVAALWCFERFRDRGGTAALVGFAVLQAAAVGFSMYAASAVVLYLVRALTWGRRPFLKVLIATGGTTGLVLPLGLSALSQSSQISWIDLTVSSVIKRILLRTVPISPGNRGEPWNDVALELAPWFMGLIALILAAGLLRGPGRRLVLWLLSFPLFPMACILLAQMMGKQLFQERYFTYATPFLVLALTASLATIRWRPAAAVLSAGLLGLSVPSLLGQNTWDAKSGDNYATASALVARSDTVIFMDRSNRGVLLAYPPEHEIADPMLQEDRISADNLYGLNRPGYESWEIDTVGATSVVSNKKNPFHDTVLSHLRDNGCQQTQEDRSTRFRITLLECPAPAAG</sequence>
<dbReference type="GO" id="GO:0016763">
    <property type="term" value="F:pentosyltransferase activity"/>
    <property type="evidence" value="ECO:0007669"/>
    <property type="project" value="TreeGrafter"/>
</dbReference>
<evidence type="ECO:0000256" key="8">
    <source>
        <dbReference type="SAM" id="MobiDB-lite"/>
    </source>
</evidence>
<evidence type="ECO:0000256" key="9">
    <source>
        <dbReference type="SAM" id="Phobius"/>
    </source>
</evidence>
<comment type="caution">
    <text evidence="10">The sequence shown here is derived from an EMBL/GenBank/DDBJ whole genome shotgun (WGS) entry which is preliminary data.</text>
</comment>
<feature type="transmembrane region" description="Helical" evidence="9">
    <location>
        <begin position="134"/>
        <end position="152"/>
    </location>
</feature>
<protein>
    <submittedName>
        <fullName evidence="10">Uncharacterized protein</fullName>
    </submittedName>
</protein>
<dbReference type="AlphaFoldDB" id="M2YG03"/>
<dbReference type="PANTHER" id="PTHR33908">
    <property type="entry name" value="MANNOSYLTRANSFERASE YKCB-RELATED"/>
    <property type="match status" value="1"/>
</dbReference>
<feature type="transmembrane region" description="Helical" evidence="9">
    <location>
        <begin position="187"/>
        <end position="213"/>
    </location>
</feature>
<accession>M2YG03</accession>
<keyword evidence="5 9" id="KW-0812">Transmembrane</keyword>
<keyword evidence="11" id="KW-1185">Reference proteome</keyword>
<evidence type="ECO:0000256" key="1">
    <source>
        <dbReference type="ARBA" id="ARBA00004651"/>
    </source>
</evidence>
<evidence type="ECO:0000256" key="4">
    <source>
        <dbReference type="ARBA" id="ARBA00022679"/>
    </source>
</evidence>
<proteinExistence type="predicted"/>
<dbReference type="InterPro" id="IPR050297">
    <property type="entry name" value="LipidA_mod_glycosyltrf_83"/>
</dbReference>
<keyword evidence="3" id="KW-0328">Glycosyltransferase</keyword>
<evidence type="ECO:0000313" key="11">
    <source>
        <dbReference type="Proteomes" id="UP000009877"/>
    </source>
</evidence>
<name>M2YG03_9MICC</name>
<feature type="transmembrane region" description="Helical" evidence="9">
    <location>
        <begin position="288"/>
        <end position="305"/>
    </location>
</feature>
<evidence type="ECO:0000256" key="7">
    <source>
        <dbReference type="ARBA" id="ARBA00023136"/>
    </source>
</evidence>
<organism evidence="10 11">
    <name type="scientific">Kocuria palustris PEL</name>
    <dbReference type="NCBI Taxonomy" id="1236550"/>
    <lineage>
        <taxon>Bacteria</taxon>
        <taxon>Bacillati</taxon>
        <taxon>Actinomycetota</taxon>
        <taxon>Actinomycetes</taxon>
        <taxon>Micrococcales</taxon>
        <taxon>Micrococcaceae</taxon>
        <taxon>Kocuria</taxon>
    </lineage>
</organism>
<evidence type="ECO:0000256" key="6">
    <source>
        <dbReference type="ARBA" id="ARBA00022989"/>
    </source>
</evidence>
<keyword evidence="4" id="KW-0808">Transferase</keyword>
<feature type="transmembrane region" description="Helical" evidence="9">
    <location>
        <begin position="108"/>
        <end position="127"/>
    </location>
</feature>
<comment type="subcellular location">
    <subcellularLocation>
        <location evidence="1">Cell membrane</location>
        <topology evidence="1">Multi-pass membrane protein</topology>
    </subcellularLocation>
</comment>
<dbReference type="EMBL" id="ANHZ02000004">
    <property type="protein sequence ID" value="EME37455.1"/>
    <property type="molecule type" value="Genomic_DNA"/>
</dbReference>